<evidence type="ECO:0000256" key="7">
    <source>
        <dbReference type="ARBA" id="ARBA00023180"/>
    </source>
</evidence>
<evidence type="ECO:0000256" key="5">
    <source>
        <dbReference type="ARBA" id="ARBA00023136"/>
    </source>
</evidence>
<accession>A0A9Q0BKA6</accession>
<keyword evidence="2" id="KW-1003">Cell membrane</keyword>
<evidence type="ECO:0000256" key="3">
    <source>
        <dbReference type="ARBA" id="ARBA00022692"/>
    </source>
</evidence>
<comment type="caution">
    <text evidence="12">The sequence shown here is derived from an EMBL/GenBank/DDBJ whole genome shotgun (WGS) entry which is preliminary data.</text>
</comment>
<evidence type="ECO:0000256" key="8">
    <source>
        <dbReference type="SAM" id="MobiDB-lite"/>
    </source>
</evidence>
<evidence type="ECO:0000256" key="1">
    <source>
        <dbReference type="ARBA" id="ARBA00004651"/>
    </source>
</evidence>
<dbReference type="GO" id="GO:0005886">
    <property type="term" value="C:plasma membrane"/>
    <property type="evidence" value="ECO:0007669"/>
    <property type="project" value="UniProtKB-SubCell"/>
</dbReference>
<dbReference type="AlphaFoldDB" id="A0A9Q0BKA6"/>
<feature type="transmembrane region" description="Helical" evidence="9">
    <location>
        <begin position="340"/>
        <end position="359"/>
    </location>
</feature>
<evidence type="ECO:0000256" key="6">
    <source>
        <dbReference type="ARBA" id="ARBA00023170"/>
    </source>
</evidence>
<dbReference type="Pfam" id="PF24061">
    <property type="entry name" value="LBD_receptor"/>
    <property type="match status" value="1"/>
</dbReference>
<feature type="transmembrane region" description="Helical" evidence="9">
    <location>
        <begin position="398"/>
        <end position="414"/>
    </location>
</feature>
<dbReference type="InterPro" id="IPR056198">
    <property type="entry name" value="LBD_receptor"/>
</dbReference>
<evidence type="ECO:0000256" key="9">
    <source>
        <dbReference type="SAM" id="Phobius"/>
    </source>
</evidence>
<evidence type="ECO:0000313" key="12">
    <source>
        <dbReference type="EMBL" id="KAI8035302.1"/>
    </source>
</evidence>
<evidence type="ECO:0000259" key="11">
    <source>
        <dbReference type="Pfam" id="PF24061"/>
    </source>
</evidence>
<sequence length="709" mass="80498">MGNSFAMKYWLYILFCCSLVTNTMGSDLDTELVDALAHVMVNSQMGTFKTVYIHTHSSVRSTGGHLEELLTQLLVTLPTTLQARRLFLQQSMEYKPHAHAVLALVDDFPALSAIYERIRATQDLSYTLVYMSLPTDAYGEEIQLTLRLLWRLSVLNVGVVVRPPGGQLLMVSYFPFSATHGCQVISANVVNRYQWPERQWVSQDYFPAKLGNFYGCLLTCATWEDMPYLVWRRDGSGSFVGIEGALLQFMADNLNFSVGLYWMNKEEVLSTFDESGRIFDEIFGHHADFSLGGFHFKPSAGSEIPYSQSTYYFMSHIMLVTNLQSAYSAYEKLAFPFDPLLWRAICLVLILACLLLLMVDRWWRGHELPRNSYYELFVLTMGGNLEDRLLPRGTCGRLVLLTWLFATLVLRGGYQSGMYQLLRQDTQRNPPQTIAEVLAQRFTIHLAAVNEARILASLPELRPEQLVHLEGSELQSFPALAQQSGSAARVAILTPYEYFGYFRRVHAMSRKLHLVRERIYTQQLAFYVRRYSHLVGVLDKQIQHAHSHGFLEHWTRRYVSAVDATDEGAARMATTAYSTLDGIDGDPRLTEAEEQPVAPGRRNVLSMRELAALFWLILWANLGAVLVFFAEVLLPRIKRGKRITQIPTRITNLSNKSAGVTSTPTPTSTSIQPLHPQERTSPPPARRMASRIVGQSVRCSYRKNAKRFI</sequence>
<name>A0A9Q0BKA6_9MUSC</name>
<dbReference type="InterPro" id="IPR052192">
    <property type="entry name" value="Insect_Ionotropic_Sensory_Rcpt"/>
</dbReference>
<evidence type="ECO:0000313" key="13">
    <source>
        <dbReference type="Proteomes" id="UP001059596"/>
    </source>
</evidence>
<protein>
    <recommendedName>
        <fullName evidence="11">Putative ionotropic receptor ligand binding domain-containing protein</fullName>
    </recommendedName>
</protein>
<feature type="signal peptide" evidence="10">
    <location>
        <begin position="1"/>
        <end position="25"/>
    </location>
</feature>
<dbReference type="PANTHER" id="PTHR42643">
    <property type="entry name" value="IONOTROPIC RECEPTOR 20A-RELATED"/>
    <property type="match status" value="1"/>
</dbReference>
<keyword evidence="6" id="KW-0675">Receptor</keyword>
<evidence type="ECO:0000256" key="4">
    <source>
        <dbReference type="ARBA" id="ARBA00022989"/>
    </source>
</evidence>
<feature type="domain" description="Putative ionotropic receptor ligand binding" evidence="11">
    <location>
        <begin position="30"/>
        <end position="212"/>
    </location>
</feature>
<dbReference type="SUPFAM" id="SSF53850">
    <property type="entry name" value="Periplasmic binding protein-like II"/>
    <property type="match status" value="1"/>
</dbReference>
<evidence type="ECO:0000256" key="2">
    <source>
        <dbReference type="ARBA" id="ARBA00022475"/>
    </source>
</evidence>
<keyword evidence="5 9" id="KW-0472">Membrane</keyword>
<proteinExistence type="predicted"/>
<keyword evidence="13" id="KW-1185">Reference proteome</keyword>
<feature type="region of interest" description="Disordered" evidence="8">
    <location>
        <begin position="654"/>
        <end position="689"/>
    </location>
</feature>
<comment type="subcellular location">
    <subcellularLocation>
        <location evidence="1">Cell membrane</location>
        <topology evidence="1">Multi-pass membrane protein</topology>
    </subcellularLocation>
</comment>
<dbReference type="Proteomes" id="UP001059596">
    <property type="component" value="Unassembled WGS sequence"/>
</dbReference>
<keyword evidence="10" id="KW-0732">Signal</keyword>
<organism evidence="12 13">
    <name type="scientific">Drosophila gunungcola</name>
    <name type="common">fruit fly</name>
    <dbReference type="NCBI Taxonomy" id="103775"/>
    <lineage>
        <taxon>Eukaryota</taxon>
        <taxon>Metazoa</taxon>
        <taxon>Ecdysozoa</taxon>
        <taxon>Arthropoda</taxon>
        <taxon>Hexapoda</taxon>
        <taxon>Insecta</taxon>
        <taxon>Pterygota</taxon>
        <taxon>Neoptera</taxon>
        <taxon>Endopterygota</taxon>
        <taxon>Diptera</taxon>
        <taxon>Brachycera</taxon>
        <taxon>Muscomorpha</taxon>
        <taxon>Ephydroidea</taxon>
        <taxon>Drosophilidae</taxon>
        <taxon>Drosophila</taxon>
        <taxon>Sophophora</taxon>
    </lineage>
</organism>
<keyword evidence="4 9" id="KW-1133">Transmembrane helix</keyword>
<feature type="compositionally biased region" description="Low complexity" evidence="8">
    <location>
        <begin position="661"/>
        <end position="670"/>
    </location>
</feature>
<keyword evidence="7" id="KW-0325">Glycoprotein</keyword>
<evidence type="ECO:0000256" key="10">
    <source>
        <dbReference type="SAM" id="SignalP"/>
    </source>
</evidence>
<gene>
    <name evidence="12" type="ORF">M5D96_011960</name>
</gene>
<keyword evidence="3 9" id="KW-0812">Transmembrane</keyword>
<dbReference type="EMBL" id="JAMKOV010000040">
    <property type="protein sequence ID" value="KAI8035302.1"/>
    <property type="molecule type" value="Genomic_DNA"/>
</dbReference>
<dbReference type="Gene3D" id="1.10.287.70">
    <property type="match status" value="1"/>
</dbReference>
<dbReference type="PANTHER" id="PTHR42643:SF37">
    <property type="entry name" value="IONOTROPIC RECEPTOR 11A-RELATED"/>
    <property type="match status" value="1"/>
</dbReference>
<feature type="chain" id="PRO_5040383968" description="Putative ionotropic receptor ligand binding domain-containing protein" evidence="10">
    <location>
        <begin position="26"/>
        <end position="709"/>
    </location>
</feature>
<feature type="transmembrane region" description="Helical" evidence="9">
    <location>
        <begin position="612"/>
        <end position="634"/>
    </location>
</feature>
<reference evidence="12" key="1">
    <citation type="journal article" date="2023" name="Genome Biol. Evol.">
        <title>Long-read-based Genome Assembly of Drosophila gunungcola Reveals Fewer Chemosensory Genes in Flower-breeding Species.</title>
        <authorList>
            <person name="Negi A."/>
            <person name="Liao B.Y."/>
            <person name="Yeh S.D."/>
        </authorList>
    </citation>
    <scope>NUCLEOTIDE SEQUENCE</scope>
    <source>
        <strain evidence="12">Sukarami</strain>
    </source>
</reference>